<accession>A0A4R2K586</accession>
<reference evidence="1 2" key="1">
    <citation type="submission" date="2019-03" db="EMBL/GenBank/DDBJ databases">
        <title>Genomic Encyclopedia of Type Strains, Phase IV (KMG-IV): sequencing the most valuable type-strain genomes for metagenomic binning, comparative biology and taxonomic classification.</title>
        <authorList>
            <person name="Goeker M."/>
        </authorList>
    </citation>
    <scope>NUCLEOTIDE SEQUENCE [LARGE SCALE GENOMIC DNA]</scope>
    <source>
        <strain evidence="1 2">DSM 45934</strain>
    </source>
</reference>
<proteinExistence type="predicted"/>
<keyword evidence="2" id="KW-1185">Reference proteome</keyword>
<dbReference type="AlphaFoldDB" id="A0A4R2K586"/>
<name>A0A4R2K586_9PSEU</name>
<evidence type="ECO:0000313" key="2">
    <source>
        <dbReference type="Proteomes" id="UP000295680"/>
    </source>
</evidence>
<dbReference type="EMBL" id="SLWS01000001">
    <property type="protein sequence ID" value="TCO64996.1"/>
    <property type="molecule type" value="Genomic_DNA"/>
</dbReference>
<dbReference type="Proteomes" id="UP000295680">
    <property type="component" value="Unassembled WGS sequence"/>
</dbReference>
<protein>
    <submittedName>
        <fullName evidence="1">Uncharacterized protein</fullName>
    </submittedName>
</protein>
<organism evidence="1 2">
    <name type="scientific">Actinocrispum wychmicini</name>
    <dbReference type="NCBI Taxonomy" id="1213861"/>
    <lineage>
        <taxon>Bacteria</taxon>
        <taxon>Bacillati</taxon>
        <taxon>Actinomycetota</taxon>
        <taxon>Actinomycetes</taxon>
        <taxon>Pseudonocardiales</taxon>
        <taxon>Pseudonocardiaceae</taxon>
        <taxon>Actinocrispum</taxon>
    </lineage>
</organism>
<gene>
    <name evidence="1" type="ORF">EV192_101780</name>
</gene>
<evidence type="ECO:0000313" key="1">
    <source>
        <dbReference type="EMBL" id="TCO64996.1"/>
    </source>
</evidence>
<sequence length="66" mass="7276">MSSSIQVTASITLKSDFDIGYSIQTEDGFVEFLIGEIDSPAVKLIFTREALRRCMAQFASAIVDLE</sequence>
<comment type="caution">
    <text evidence="1">The sequence shown here is derived from an EMBL/GenBank/DDBJ whole genome shotgun (WGS) entry which is preliminary data.</text>
</comment>